<accession>A0ABU2SVV6</accession>
<keyword evidence="2" id="KW-1185">Reference proteome</keyword>
<proteinExistence type="predicted"/>
<evidence type="ECO:0000313" key="2">
    <source>
        <dbReference type="Proteomes" id="UP001180531"/>
    </source>
</evidence>
<protein>
    <submittedName>
        <fullName evidence="1">SMI1/KNR4 family protein</fullName>
    </submittedName>
</protein>
<dbReference type="RefSeq" id="WP_311614233.1">
    <property type="nucleotide sequence ID" value="NZ_JAVRFI010000023.1"/>
</dbReference>
<dbReference type="EMBL" id="JAVRFI010000023">
    <property type="protein sequence ID" value="MDT0452761.1"/>
    <property type="molecule type" value="Genomic_DNA"/>
</dbReference>
<dbReference type="Gene3D" id="3.40.1580.10">
    <property type="entry name" value="SMI1/KNR4-like"/>
    <property type="match status" value="1"/>
</dbReference>
<gene>
    <name evidence="1" type="ORF">RM609_27260</name>
</gene>
<sequence>MRRFEATYGYEPGENRLVEATGKPKHDMLRALATAGAPADLVEFYGQVECVSLPDVGNGIFVDPIEEVIEGAAGSQPTQVTGSINGSILVFGSDGGGGLFVLMPSDSKVYRISGGSLIASTYDVNDSGLEVVADTFDGFLDYIFDQLSQLV</sequence>
<comment type="caution">
    <text evidence="1">The sequence shown here is derived from an EMBL/GenBank/DDBJ whole genome shotgun (WGS) entry which is preliminary data.</text>
</comment>
<organism evidence="1 2">
    <name type="scientific">Streptomyces hesseae</name>
    <dbReference type="NCBI Taxonomy" id="3075519"/>
    <lineage>
        <taxon>Bacteria</taxon>
        <taxon>Bacillati</taxon>
        <taxon>Actinomycetota</taxon>
        <taxon>Actinomycetes</taxon>
        <taxon>Kitasatosporales</taxon>
        <taxon>Streptomycetaceae</taxon>
        <taxon>Streptomyces</taxon>
    </lineage>
</organism>
<dbReference type="Proteomes" id="UP001180531">
    <property type="component" value="Unassembled WGS sequence"/>
</dbReference>
<dbReference type="InterPro" id="IPR037883">
    <property type="entry name" value="Knr4/Smi1-like_sf"/>
</dbReference>
<name>A0ABU2SVV6_9ACTN</name>
<reference evidence="1" key="1">
    <citation type="submission" date="2024-05" db="EMBL/GenBank/DDBJ databases">
        <title>30 novel species of actinomycetes from the DSMZ collection.</title>
        <authorList>
            <person name="Nouioui I."/>
        </authorList>
    </citation>
    <scope>NUCLEOTIDE SEQUENCE</scope>
    <source>
        <strain evidence="1">DSM 40473</strain>
    </source>
</reference>
<evidence type="ECO:0000313" key="1">
    <source>
        <dbReference type="EMBL" id="MDT0452761.1"/>
    </source>
</evidence>